<keyword evidence="8" id="KW-1185">Reference proteome</keyword>
<comment type="subcellular location">
    <subcellularLocation>
        <location evidence="1">Cell membrane</location>
        <topology evidence="1">Multi-pass membrane protein</topology>
    </subcellularLocation>
</comment>
<feature type="transmembrane region" description="Helical" evidence="6">
    <location>
        <begin position="283"/>
        <end position="305"/>
    </location>
</feature>
<keyword evidence="2" id="KW-1003">Cell membrane</keyword>
<feature type="transmembrane region" description="Helical" evidence="6">
    <location>
        <begin position="311"/>
        <end position="332"/>
    </location>
</feature>
<dbReference type="RefSeq" id="WP_344222707.1">
    <property type="nucleotide sequence ID" value="NZ_BAAAOS010000074.1"/>
</dbReference>
<dbReference type="PANTHER" id="PTHR32196">
    <property type="entry name" value="ABC TRANSPORTER PERMEASE PROTEIN YPHD-RELATED-RELATED"/>
    <property type="match status" value="1"/>
</dbReference>
<dbReference type="Proteomes" id="UP001500393">
    <property type="component" value="Unassembled WGS sequence"/>
</dbReference>
<evidence type="ECO:0000256" key="6">
    <source>
        <dbReference type="SAM" id="Phobius"/>
    </source>
</evidence>
<feature type="transmembrane region" description="Helical" evidence="6">
    <location>
        <begin position="140"/>
        <end position="158"/>
    </location>
</feature>
<feature type="transmembrane region" description="Helical" evidence="6">
    <location>
        <begin position="33"/>
        <end position="54"/>
    </location>
</feature>
<comment type="caution">
    <text evidence="7">The sequence shown here is derived from an EMBL/GenBank/DDBJ whole genome shotgun (WGS) entry which is preliminary data.</text>
</comment>
<proteinExistence type="predicted"/>
<evidence type="ECO:0000313" key="7">
    <source>
        <dbReference type="EMBL" id="GAA1620155.1"/>
    </source>
</evidence>
<feature type="transmembrane region" description="Helical" evidence="6">
    <location>
        <begin position="112"/>
        <end position="133"/>
    </location>
</feature>
<feature type="transmembrane region" description="Helical" evidence="6">
    <location>
        <begin position="261"/>
        <end position="276"/>
    </location>
</feature>
<feature type="transmembrane region" description="Helical" evidence="6">
    <location>
        <begin position="178"/>
        <end position="197"/>
    </location>
</feature>
<evidence type="ECO:0000313" key="8">
    <source>
        <dbReference type="Proteomes" id="UP001500393"/>
    </source>
</evidence>
<evidence type="ECO:0000256" key="3">
    <source>
        <dbReference type="ARBA" id="ARBA00022692"/>
    </source>
</evidence>
<gene>
    <name evidence="7" type="ORF">GCM10009789_87280</name>
</gene>
<protein>
    <submittedName>
        <fullName evidence="7">ABC transporter permease</fullName>
    </submittedName>
</protein>
<name>A0ABN2EYG9_9ACTN</name>
<sequence>MNHPAPVQDSQQLQAPDLGQLYPDTPRFHLPHLGIWAALIVLVILSLLVAPGTLRVASLYSMLPLAGALAIAAAGQTLVVQQRGFDLSVPGTMSLTAMIACTSVATGRELTATLGLATAAVVAVGLLNGLLVVRLAITPLVATLATNALVMGVVWTLSDGLPVAAPDALAQFVRRTPIGLPTVALIALAIVAVLAAFQTRLVAGRNFLAAGASPTAARAAGILTNRHVTAAYVASSACAGLAGVLLAGYAGTATLNIGDPYLLPAVAAVIVGGAPLKGGGGSVVATALAALFLTQLVQITLALGAPTSSQLLVQSLAIVLAVLLRSMRLTAWRPYATRSEGRT</sequence>
<evidence type="ECO:0000256" key="4">
    <source>
        <dbReference type="ARBA" id="ARBA00022989"/>
    </source>
</evidence>
<dbReference type="InterPro" id="IPR001851">
    <property type="entry name" value="ABC_transp_permease"/>
</dbReference>
<evidence type="ECO:0000256" key="1">
    <source>
        <dbReference type="ARBA" id="ARBA00004651"/>
    </source>
</evidence>
<keyword evidence="5 6" id="KW-0472">Membrane</keyword>
<keyword evidence="3 6" id="KW-0812">Transmembrane</keyword>
<dbReference type="EMBL" id="BAAAOS010000074">
    <property type="protein sequence ID" value="GAA1620155.1"/>
    <property type="molecule type" value="Genomic_DNA"/>
</dbReference>
<evidence type="ECO:0000256" key="5">
    <source>
        <dbReference type="ARBA" id="ARBA00023136"/>
    </source>
</evidence>
<reference evidence="7 8" key="1">
    <citation type="journal article" date="2019" name="Int. J. Syst. Evol. Microbiol.">
        <title>The Global Catalogue of Microorganisms (GCM) 10K type strain sequencing project: providing services to taxonomists for standard genome sequencing and annotation.</title>
        <authorList>
            <consortium name="The Broad Institute Genomics Platform"/>
            <consortium name="The Broad Institute Genome Sequencing Center for Infectious Disease"/>
            <person name="Wu L."/>
            <person name="Ma J."/>
        </authorList>
    </citation>
    <scope>NUCLEOTIDE SEQUENCE [LARGE SCALE GENOMIC DNA]</scope>
    <source>
        <strain evidence="7 8">JCM 14969</strain>
    </source>
</reference>
<dbReference type="CDD" id="cd06579">
    <property type="entry name" value="TM_PBP1_transp_AraH_like"/>
    <property type="match status" value="1"/>
</dbReference>
<accession>A0ABN2EYG9</accession>
<keyword evidence="4 6" id="KW-1133">Transmembrane helix</keyword>
<organism evidence="7 8">
    <name type="scientific">Kribbella sancticallisti</name>
    <dbReference type="NCBI Taxonomy" id="460087"/>
    <lineage>
        <taxon>Bacteria</taxon>
        <taxon>Bacillati</taxon>
        <taxon>Actinomycetota</taxon>
        <taxon>Actinomycetes</taxon>
        <taxon>Propionibacteriales</taxon>
        <taxon>Kribbellaceae</taxon>
        <taxon>Kribbella</taxon>
    </lineage>
</organism>
<feature type="transmembrane region" description="Helical" evidence="6">
    <location>
        <begin position="60"/>
        <end position="80"/>
    </location>
</feature>
<dbReference type="Pfam" id="PF02653">
    <property type="entry name" value="BPD_transp_2"/>
    <property type="match status" value="1"/>
</dbReference>
<feature type="transmembrane region" description="Helical" evidence="6">
    <location>
        <begin position="228"/>
        <end position="249"/>
    </location>
</feature>
<evidence type="ECO:0000256" key="2">
    <source>
        <dbReference type="ARBA" id="ARBA00022475"/>
    </source>
</evidence>